<reference evidence="2" key="1">
    <citation type="submission" date="2020-02" db="EMBL/GenBank/DDBJ databases">
        <authorList>
            <person name="Meier V. D."/>
        </authorList>
    </citation>
    <scope>NUCLEOTIDE SEQUENCE</scope>
    <source>
        <strain evidence="2">AVDCRST_MAG04</strain>
    </source>
</reference>
<evidence type="ECO:0000256" key="1">
    <source>
        <dbReference type="SAM" id="MobiDB-lite"/>
    </source>
</evidence>
<name>A0A6J4HVP0_9PROT</name>
<feature type="compositionally biased region" description="Low complexity" evidence="1">
    <location>
        <begin position="70"/>
        <end position="92"/>
    </location>
</feature>
<protein>
    <submittedName>
        <fullName evidence="2">Integration host factor alpha subunit</fullName>
    </submittedName>
</protein>
<evidence type="ECO:0000313" key="2">
    <source>
        <dbReference type="EMBL" id="CAA9234117.1"/>
    </source>
</evidence>
<feature type="region of interest" description="Disordered" evidence="1">
    <location>
        <begin position="30"/>
        <end position="106"/>
    </location>
</feature>
<organism evidence="2">
    <name type="scientific">uncultured Acetobacteraceae bacterium</name>
    <dbReference type="NCBI Taxonomy" id="169975"/>
    <lineage>
        <taxon>Bacteria</taxon>
        <taxon>Pseudomonadati</taxon>
        <taxon>Pseudomonadota</taxon>
        <taxon>Alphaproteobacteria</taxon>
        <taxon>Acetobacterales</taxon>
        <taxon>Acetobacteraceae</taxon>
        <taxon>environmental samples</taxon>
    </lineage>
</organism>
<feature type="non-terminal residue" evidence="2">
    <location>
        <position position="106"/>
    </location>
</feature>
<dbReference type="EMBL" id="CADCTL010000090">
    <property type="protein sequence ID" value="CAA9234117.1"/>
    <property type="molecule type" value="Genomic_DNA"/>
</dbReference>
<sequence>GDADARALGRGDLRPGRAVAQRIRRAAGNGAVPHLGGARGRRVGEDLGLRHLPRAAKGPARRPQPENRSRSAYPAAARAVLPLVPGAQGAHQRAARAGRRRRGRRV</sequence>
<feature type="non-terminal residue" evidence="2">
    <location>
        <position position="1"/>
    </location>
</feature>
<feature type="compositionally biased region" description="Basic residues" evidence="1">
    <location>
        <begin position="93"/>
        <end position="106"/>
    </location>
</feature>
<gene>
    <name evidence="2" type="ORF">AVDCRST_MAG04-1283</name>
</gene>
<dbReference type="AlphaFoldDB" id="A0A6J4HVP0"/>
<accession>A0A6J4HVP0</accession>
<proteinExistence type="predicted"/>